<gene>
    <name evidence="1" type="ORF">PODLI_1B010543</name>
</gene>
<evidence type="ECO:0000313" key="1">
    <source>
        <dbReference type="EMBL" id="CAI5768435.1"/>
    </source>
</evidence>
<protein>
    <submittedName>
        <fullName evidence="1">Uncharacterized protein</fullName>
    </submittedName>
</protein>
<dbReference type="AlphaFoldDB" id="A0AA35JYX8"/>
<dbReference type="EMBL" id="OX395127">
    <property type="protein sequence ID" value="CAI5768435.1"/>
    <property type="molecule type" value="Genomic_DNA"/>
</dbReference>
<keyword evidence="2" id="KW-1185">Reference proteome</keyword>
<name>A0AA35JYX8_9SAUR</name>
<accession>A0AA35JYX8</accession>
<proteinExistence type="predicted"/>
<sequence length="67" mass="7435">MTESVPRQAWMPLIPGKRKEGGLEFTSYFASSRDLPFEFPRCGFKWEIFFSLAVGGGSAPSTDLTTT</sequence>
<evidence type="ECO:0000313" key="2">
    <source>
        <dbReference type="Proteomes" id="UP001178461"/>
    </source>
</evidence>
<dbReference type="Proteomes" id="UP001178461">
    <property type="component" value="Chromosome 2"/>
</dbReference>
<organism evidence="1 2">
    <name type="scientific">Podarcis lilfordi</name>
    <name type="common">Lilford's wall lizard</name>
    <dbReference type="NCBI Taxonomy" id="74358"/>
    <lineage>
        <taxon>Eukaryota</taxon>
        <taxon>Metazoa</taxon>
        <taxon>Chordata</taxon>
        <taxon>Craniata</taxon>
        <taxon>Vertebrata</taxon>
        <taxon>Euteleostomi</taxon>
        <taxon>Lepidosauria</taxon>
        <taxon>Squamata</taxon>
        <taxon>Bifurcata</taxon>
        <taxon>Unidentata</taxon>
        <taxon>Episquamata</taxon>
        <taxon>Laterata</taxon>
        <taxon>Lacertibaenia</taxon>
        <taxon>Lacertidae</taxon>
        <taxon>Podarcis</taxon>
    </lineage>
</organism>
<reference evidence="1" key="1">
    <citation type="submission" date="2022-12" db="EMBL/GenBank/DDBJ databases">
        <authorList>
            <person name="Alioto T."/>
            <person name="Alioto T."/>
            <person name="Gomez Garrido J."/>
        </authorList>
    </citation>
    <scope>NUCLEOTIDE SEQUENCE</scope>
</reference>